<comment type="caution">
    <text evidence="1">The sequence shown here is derived from an EMBL/GenBank/DDBJ whole genome shotgun (WGS) entry which is preliminary data.</text>
</comment>
<gene>
    <name evidence="1" type="ORF">SDC9_95936</name>
</gene>
<dbReference type="AlphaFoldDB" id="A0A645A926"/>
<reference evidence="1" key="1">
    <citation type="submission" date="2019-08" db="EMBL/GenBank/DDBJ databases">
        <authorList>
            <person name="Kucharzyk K."/>
            <person name="Murdoch R.W."/>
            <person name="Higgins S."/>
            <person name="Loffler F."/>
        </authorList>
    </citation>
    <scope>NUCLEOTIDE SEQUENCE</scope>
</reference>
<sequence>MGNFRSRKLLANIRSQESNHFAKHIDIPNLSKRCDVLHDDGIHHPIQIFIHNVCIGRQVQKTWQASSSHILIQGFHRIGHAIGIHELLEGKRHHLYFNISTRQPCSKLPRQQLRIGSGYIYIIAAFQPQRVHCIFPLFNHLDFIEQYVCLPSFGNPLGYPCMQSSCSSD</sequence>
<name>A0A645A926_9ZZZZ</name>
<evidence type="ECO:0000313" key="1">
    <source>
        <dbReference type="EMBL" id="MPM49208.1"/>
    </source>
</evidence>
<protein>
    <submittedName>
        <fullName evidence="1">Uncharacterized protein</fullName>
    </submittedName>
</protein>
<organism evidence="1">
    <name type="scientific">bioreactor metagenome</name>
    <dbReference type="NCBI Taxonomy" id="1076179"/>
    <lineage>
        <taxon>unclassified sequences</taxon>
        <taxon>metagenomes</taxon>
        <taxon>ecological metagenomes</taxon>
    </lineage>
</organism>
<dbReference type="EMBL" id="VSSQ01012426">
    <property type="protein sequence ID" value="MPM49208.1"/>
    <property type="molecule type" value="Genomic_DNA"/>
</dbReference>
<proteinExistence type="predicted"/>
<accession>A0A645A926</accession>